<evidence type="ECO:0000259" key="3">
    <source>
        <dbReference type="Pfam" id="PF06047"/>
    </source>
</evidence>
<dbReference type="InParanoid" id="A0A1U8PXY2"/>
<dbReference type="FunCoup" id="A0A1U8PXY2">
    <property type="interactions" value="42"/>
</dbReference>
<dbReference type="InterPro" id="IPR009269">
    <property type="entry name" value="NKAP_C"/>
</dbReference>
<feature type="compositionally biased region" description="Basic and acidic residues" evidence="2">
    <location>
        <begin position="138"/>
        <end position="180"/>
    </location>
</feature>
<sequence length="559" mass="64550">MGARDSDGLAGRRDSRPSSTVEIPERHRAADRENDRHSPDSSRSSSPRYYSDDRRSRSPEKPWVCSLSRDGRRFDRSDHKDHDAPFLDRGFRNGRFSDSDSDEELKGLSYEEYRRLKRQKLRKSLKNCIWNVTPSPPRSEREQSEPPDEVKETADDNQYRDGDQENVIDRGVRSEPEESRSGSSETESDSESDTDSSTSRRKKGRRGKTDRRKIKSSTSRRRRSRKSDNDTESDEDISDTESSDYSSDEGSRDRKKSQRRKNRRWKKSSRYSSKRRTRSKSSEFDGSLSEESGSDHSYSSRSSDDHTRSRKKRRVKSSSRTKRSRETRRSESISESSTESSDSENKTKNNAKADDAKNAEINAEARMFKEMIGSQKKPALDNEAFVGPVPLPRAEGHISYGGALRPGEGDAIAQYVQQGKRIPRRGEVGLSAEEIQKFESLGFVMSGSRHQRMNAIRIRKENQVYSARTSGHWQCSTMRRRRNVNTRLWLTCSGWCNAILGRILVPRMILLQQRARRVPTRDPHIQFIGRNTDEIRLLSILETFWYFLLQALKGFCLYR</sequence>
<accession>A0A1U8PXY2</accession>
<feature type="compositionally biased region" description="Basic and acidic residues" evidence="2">
    <location>
        <begin position="1"/>
        <end position="16"/>
    </location>
</feature>
<organism evidence="4 5">
    <name type="scientific">Nelumbo nucifera</name>
    <name type="common">Sacred lotus</name>
    <dbReference type="NCBI Taxonomy" id="4432"/>
    <lineage>
        <taxon>Eukaryota</taxon>
        <taxon>Viridiplantae</taxon>
        <taxon>Streptophyta</taxon>
        <taxon>Embryophyta</taxon>
        <taxon>Tracheophyta</taxon>
        <taxon>Spermatophyta</taxon>
        <taxon>Magnoliopsida</taxon>
        <taxon>Proteales</taxon>
        <taxon>Nelumbonaceae</taxon>
        <taxon>Nelumbo</taxon>
    </lineage>
</organism>
<dbReference type="AlphaFoldDB" id="A0A1U8PXY2"/>
<feature type="region of interest" description="Disordered" evidence="2">
    <location>
        <begin position="124"/>
        <end position="359"/>
    </location>
</feature>
<feature type="compositionally biased region" description="Basic and acidic residues" evidence="2">
    <location>
        <begin position="50"/>
        <end position="60"/>
    </location>
</feature>
<dbReference type="Proteomes" id="UP000189703">
    <property type="component" value="Unplaced"/>
</dbReference>
<dbReference type="GO" id="GO:0010468">
    <property type="term" value="P:regulation of gene expression"/>
    <property type="evidence" value="ECO:0000318"/>
    <property type="project" value="GO_Central"/>
</dbReference>
<dbReference type="Pfam" id="PF06047">
    <property type="entry name" value="Nkap_C"/>
    <property type="match status" value="1"/>
</dbReference>
<comment type="similarity">
    <text evidence="1">Belongs to the NKAP family.</text>
</comment>
<dbReference type="PANTHER" id="PTHR13087:SF0">
    <property type="entry name" value="NFKB ACTIVATING PROTEIN LIKE"/>
    <property type="match status" value="1"/>
</dbReference>
<feature type="compositionally biased region" description="Basic residues" evidence="2">
    <location>
        <begin position="199"/>
        <end position="225"/>
    </location>
</feature>
<dbReference type="OMA" id="KPACTAD"/>
<dbReference type="RefSeq" id="XP_019051388.1">
    <property type="nucleotide sequence ID" value="XM_019195843.1"/>
</dbReference>
<feature type="compositionally biased region" description="Low complexity" evidence="2">
    <location>
        <begin position="284"/>
        <end position="301"/>
    </location>
</feature>
<keyword evidence="4" id="KW-1185">Reference proteome</keyword>
<feature type="compositionally biased region" description="Basic residues" evidence="2">
    <location>
        <begin position="308"/>
        <end position="326"/>
    </location>
</feature>
<feature type="compositionally biased region" description="Acidic residues" evidence="2">
    <location>
        <begin position="230"/>
        <end position="242"/>
    </location>
</feature>
<dbReference type="GO" id="GO:0003682">
    <property type="term" value="F:chromatin binding"/>
    <property type="evidence" value="ECO:0007669"/>
    <property type="project" value="InterPro"/>
</dbReference>
<evidence type="ECO:0000313" key="5">
    <source>
        <dbReference type="RefSeq" id="XP_019051388.1"/>
    </source>
</evidence>
<dbReference type="GO" id="GO:0005634">
    <property type="term" value="C:nucleus"/>
    <property type="evidence" value="ECO:0000318"/>
    <property type="project" value="GO_Central"/>
</dbReference>
<evidence type="ECO:0000256" key="1">
    <source>
        <dbReference type="ARBA" id="ARBA00009313"/>
    </source>
</evidence>
<evidence type="ECO:0000256" key="2">
    <source>
        <dbReference type="SAM" id="MobiDB-lite"/>
    </source>
</evidence>
<feature type="compositionally biased region" description="Basic and acidic residues" evidence="2">
    <location>
        <begin position="69"/>
        <end position="109"/>
    </location>
</feature>
<feature type="region of interest" description="Disordered" evidence="2">
    <location>
        <begin position="1"/>
        <end position="109"/>
    </location>
</feature>
<feature type="compositionally biased region" description="Basic and acidic residues" evidence="2">
    <location>
        <begin position="343"/>
        <end position="358"/>
    </location>
</feature>
<dbReference type="KEGG" id="nnu:104586682"/>
<feature type="compositionally biased region" description="Basic residues" evidence="2">
    <location>
        <begin position="253"/>
        <end position="279"/>
    </location>
</feature>
<dbReference type="PANTHER" id="PTHR13087">
    <property type="entry name" value="NF-KAPPA B ACTIVATING PROTEIN"/>
    <property type="match status" value="1"/>
</dbReference>
<dbReference type="InterPro" id="IPR040466">
    <property type="entry name" value="NKAP"/>
</dbReference>
<evidence type="ECO:0000313" key="4">
    <source>
        <dbReference type="Proteomes" id="UP000189703"/>
    </source>
</evidence>
<reference evidence="5" key="1">
    <citation type="submission" date="2025-08" db="UniProtKB">
        <authorList>
            <consortium name="RefSeq"/>
        </authorList>
    </citation>
    <scope>IDENTIFICATION</scope>
</reference>
<gene>
    <name evidence="5" type="primary">LOC104586682</name>
</gene>
<feature type="domain" description="NF-kappa-B-activating protein C-terminal" evidence="3">
    <location>
        <begin position="399"/>
        <end position="473"/>
    </location>
</feature>
<dbReference type="OrthoDB" id="681563at2759"/>
<dbReference type="STRING" id="4432.A0A1U8PXY2"/>
<protein>
    <submittedName>
        <fullName evidence="5">NKAP family protein CG6066-like</fullName>
    </submittedName>
</protein>
<feature type="compositionally biased region" description="Basic and acidic residues" evidence="2">
    <location>
        <begin position="23"/>
        <end position="40"/>
    </location>
</feature>
<dbReference type="GeneID" id="104586682"/>
<proteinExistence type="inferred from homology"/>
<name>A0A1U8PXY2_NELNU</name>